<sequence>MFKLNQLRQDHARMVRLLHVLSLQHRRLVTGNRPDFRLMREACDYIGAYLDDYLMPLEMLCGNRLAERGADSGQRICEMAGESRALRQRLVELEGDLESILMDAVIPMALFTERLAGYLDAHRHYLRQERDHLFPLLDAGLDEQEYAELRDALPIQARTRFARLQQDYPELYAEFRNLELTGARAMG</sequence>
<organism evidence="2 3">
    <name type="scientific">Kushneria aurantia</name>
    <dbReference type="NCBI Taxonomy" id="504092"/>
    <lineage>
        <taxon>Bacteria</taxon>
        <taxon>Pseudomonadati</taxon>
        <taxon>Pseudomonadota</taxon>
        <taxon>Gammaproteobacteria</taxon>
        <taxon>Oceanospirillales</taxon>
        <taxon>Halomonadaceae</taxon>
        <taxon>Kushneria</taxon>
    </lineage>
</organism>
<evidence type="ECO:0000313" key="3">
    <source>
        <dbReference type="Proteomes" id="UP001589814"/>
    </source>
</evidence>
<evidence type="ECO:0000313" key="2">
    <source>
        <dbReference type="EMBL" id="MFC0268317.1"/>
    </source>
</evidence>
<dbReference type="Gene3D" id="1.20.120.520">
    <property type="entry name" value="nmb1532 protein domain like"/>
    <property type="match status" value="1"/>
</dbReference>
<dbReference type="Proteomes" id="UP001589814">
    <property type="component" value="Unassembled WGS sequence"/>
</dbReference>
<dbReference type="Pfam" id="PF01814">
    <property type="entry name" value="Hemerythrin"/>
    <property type="match status" value="1"/>
</dbReference>
<proteinExistence type="predicted"/>
<feature type="domain" description="Hemerythrin-like" evidence="1">
    <location>
        <begin position="5"/>
        <end position="137"/>
    </location>
</feature>
<keyword evidence="3" id="KW-1185">Reference proteome</keyword>
<dbReference type="RefSeq" id="WP_019952714.1">
    <property type="nucleotide sequence ID" value="NZ_JBHLVX010000041.1"/>
</dbReference>
<comment type="caution">
    <text evidence="2">The sequence shown here is derived from an EMBL/GenBank/DDBJ whole genome shotgun (WGS) entry which is preliminary data.</text>
</comment>
<dbReference type="EMBL" id="JBHLVX010000041">
    <property type="protein sequence ID" value="MFC0268317.1"/>
    <property type="molecule type" value="Genomic_DNA"/>
</dbReference>
<protein>
    <submittedName>
        <fullName evidence="2">Hemerythrin domain-containing protein</fullName>
    </submittedName>
</protein>
<gene>
    <name evidence="2" type="ORF">ACFFHW_10040</name>
</gene>
<reference evidence="2 3" key="1">
    <citation type="submission" date="2024-09" db="EMBL/GenBank/DDBJ databases">
        <authorList>
            <person name="Sun Q."/>
            <person name="Mori K."/>
        </authorList>
    </citation>
    <scope>NUCLEOTIDE SEQUENCE [LARGE SCALE GENOMIC DNA]</scope>
    <source>
        <strain evidence="2 3">CCM 7415</strain>
    </source>
</reference>
<name>A0ABV6G5Q1_9GAMM</name>
<dbReference type="InterPro" id="IPR012312">
    <property type="entry name" value="Hemerythrin-like"/>
</dbReference>
<accession>A0ABV6G5Q1</accession>
<evidence type="ECO:0000259" key="1">
    <source>
        <dbReference type="Pfam" id="PF01814"/>
    </source>
</evidence>